<dbReference type="AlphaFoldDB" id="A0A4C1V4A7"/>
<name>A0A4C1V4A7_EUMVA</name>
<comment type="caution">
    <text evidence="1">The sequence shown here is derived from an EMBL/GenBank/DDBJ whole genome shotgun (WGS) entry which is preliminary data.</text>
</comment>
<reference evidence="1 2" key="1">
    <citation type="journal article" date="2019" name="Commun. Biol.">
        <title>The bagworm genome reveals a unique fibroin gene that provides high tensile strength.</title>
        <authorList>
            <person name="Kono N."/>
            <person name="Nakamura H."/>
            <person name="Ohtoshi R."/>
            <person name="Tomita M."/>
            <person name="Numata K."/>
            <person name="Arakawa K."/>
        </authorList>
    </citation>
    <scope>NUCLEOTIDE SEQUENCE [LARGE SCALE GENOMIC DNA]</scope>
</reference>
<evidence type="ECO:0000313" key="1">
    <source>
        <dbReference type="EMBL" id="GBP33653.1"/>
    </source>
</evidence>
<dbReference type="Proteomes" id="UP000299102">
    <property type="component" value="Unassembled WGS sequence"/>
</dbReference>
<keyword evidence="2" id="KW-1185">Reference proteome</keyword>
<dbReference type="EMBL" id="BGZK01000277">
    <property type="protein sequence ID" value="GBP33653.1"/>
    <property type="molecule type" value="Genomic_DNA"/>
</dbReference>
<protein>
    <submittedName>
        <fullName evidence="1">Uncharacterized protein</fullName>
    </submittedName>
</protein>
<accession>A0A4C1V4A7</accession>
<evidence type="ECO:0000313" key="2">
    <source>
        <dbReference type="Proteomes" id="UP000299102"/>
    </source>
</evidence>
<proteinExistence type="predicted"/>
<gene>
    <name evidence="1" type="ORF">EVAR_16689_1</name>
</gene>
<organism evidence="1 2">
    <name type="scientific">Eumeta variegata</name>
    <name type="common">Bagworm moth</name>
    <name type="synonym">Eumeta japonica</name>
    <dbReference type="NCBI Taxonomy" id="151549"/>
    <lineage>
        <taxon>Eukaryota</taxon>
        <taxon>Metazoa</taxon>
        <taxon>Ecdysozoa</taxon>
        <taxon>Arthropoda</taxon>
        <taxon>Hexapoda</taxon>
        <taxon>Insecta</taxon>
        <taxon>Pterygota</taxon>
        <taxon>Neoptera</taxon>
        <taxon>Endopterygota</taxon>
        <taxon>Lepidoptera</taxon>
        <taxon>Glossata</taxon>
        <taxon>Ditrysia</taxon>
        <taxon>Tineoidea</taxon>
        <taxon>Psychidae</taxon>
        <taxon>Oiketicinae</taxon>
        <taxon>Eumeta</taxon>
    </lineage>
</organism>
<sequence>MQFVSRPGPRQLPYAHRSRNGNIIVYMYRSGDRAAFFQVRDDKFILRPIPGRNDSADVSRFVVSARLIDFDECDLLRSGIVSYRGRDFKVVSS</sequence>